<accession>A0ABP8H951</accession>
<proteinExistence type="predicted"/>
<comment type="caution">
    <text evidence="1">The sequence shown here is derived from an EMBL/GenBank/DDBJ whole genome shotgun (WGS) entry which is preliminary data.</text>
</comment>
<dbReference type="RefSeq" id="WP_345213360.1">
    <property type="nucleotide sequence ID" value="NZ_BAABFT010000016.1"/>
</dbReference>
<gene>
    <name evidence="1" type="ORF">GCM10023149_44150</name>
</gene>
<name>A0ABP8H951_9SPHI</name>
<dbReference type="EMBL" id="BAABFT010000016">
    <property type="protein sequence ID" value="GAA4335867.1"/>
    <property type="molecule type" value="Genomic_DNA"/>
</dbReference>
<dbReference type="Proteomes" id="UP001500582">
    <property type="component" value="Unassembled WGS sequence"/>
</dbReference>
<evidence type="ECO:0000313" key="2">
    <source>
        <dbReference type="Proteomes" id="UP001500582"/>
    </source>
</evidence>
<reference evidence="2" key="1">
    <citation type="journal article" date="2019" name="Int. J. Syst. Evol. Microbiol.">
        <title>The Global Catalogue of Microorganisms (GCM) 10K type strain sequencing project: providing services to taxonomists for standard genome sequencing and annotation.</title>
        <authorList>
            <consortium name="The Broad Institute Genomics Platform"/>
            <consortium name="The Broad Institute Genome Sequencing Center for Infectious Disease"/>
            <person name="Wu L."/>
            <person name="Ma J."/>
        </authorList>
    </citation>
    <scope>NUCLEOTIDE SEQUENCE [LARGE SCALE GENOMIC DNA]</scope>
    <source>
        <strain evidence="2">JCM 17705</strain>
    </source>
</reference>
<protein>
    <submittedName>
        <fullName evidence="1">Uncharacterized protein</fullName>
    </submittedName>
</protein>
<evidence type="ECO:0000313" key="1">
    <source>
        <dbReference type="EMBL" id="GAA4335867.1"/>
    </source>
</evidence>
<keyword evidence="2" id="KW-1185">Reference proteome</keyword>
<sequence>MEPIKTTFYKLPLQFIPFSKIPTLNGLNYQYAYCSSFPLITFMTLDAHMVTVYNSFDNEIKDLDELQNKELLFGSVVSEKLSTRGKAKCIVIGTKEGSLIKEDLPHLKYSSNNNNELEGNWFYMEHGKYFILNGVASKFENVKHLEGIALYGDAVLRLRIVIELLKINVNKHGLTFSMQDYKDIAYKVFKADPVFLKTDDNLIKDGINSWIPGMVLTPSYVDIPKEIRGRAIR</sequence>
<organism evidence="1 2">
    <name type="scientific">Mucilaginibacter gynuensis</name>
    <dbReference type="NCBI Taxonomy" id="1302236"/>
    <lineage>
        <taxon>Bacteria</taxon>
        <taxon>Pseudomonadati</taxon>
        <taxon>Bacteroidota</taxon>
        <taxon>Sphingobacteriia</taxon>
        <taxon>Sphingobacteriales</taxon>
        <taxon>Sphingobacteriaceae</taxon>
        <taxon>Mucilaginibacter</taxon>
    </lineage>
</organism>